<gene>
    <name evidence="1" type="ORF">QBC46DRAFT_394344</name>
</gene>
<dbReference type="InterPro" id="IPR052895">
    <property type="entry name" value="HetReg/Transcr_Mod"/>
</dbReference>
<proteinExistence type="predicted"/>
<name>A0AAN6N204_9PEZI</name>
<dbReference type="PANTHER" id="PTHR24148">
    <property type="entry name" value="ANKYRIN REPEAT DOMAIN-CONTAINING PROTEIN 39 HOMOLOG-RELATED"/>
    <property type="match status" value="1"/>
</dbReference>
<protein>
    <recommendedName>
        <fullName evidence="3">Heterokaryon incompatibility domain-containing protein</fullName>
    </recommendedName>
</protein>
<dbReference type="EMBL" id="MU853874">
    <property type="protein sequence ID" value="KAK3936733.1"/>
    <property type="molecule type" value="Genomic_DNA"/>
</dbReference>
<evidence type="ECO:0000313" key="2">
    <source>
        <dbReference type="Proteomes" id="UP001303473"/>
    </source>
</evidence>
<comment type="caution">
    <text evidence="1">The sequence shown here is derived from an EMBL/GenBank/DDBJ whole genome shotgun (WGS) entry which is preliminary data.</text>
</comment>
<evidence type="ECO:0008006" key="3">
    <source>
        <dbReference type="Google" id="ProtNLM"/>
    </source>
</evidence>
<reference evidence="2" key="1">
    <citation type="journal article" date="2023" name="Mol. Phylogenet. Evol.">
        <title>Genome-scale phylogeny and comparative genomics of the fungal order Sordariales.</title>
        <authorList>
            <person name="Hensen N."/>
            <person name="Bonometti L."/>
            <person name="Westerberg I."/>
            <person name="Brannstrom I.O."/>
            <person name="Guillou S."/>
            <person name="Cros-Aarteil S."/>
            <person name="Calhoun S."/>
            <person name="Haridas S."/>
            <person name="Kuo A."/>
            <person name="Mondo S."/>
            <person name="Pangilinan J."/>
            <person name="Riley R."/>
            <person name="LaButti K."/>
            <person name="Andreopoulos B."/>
            <person name="Lipzen A."/>
            <person name="Chen C."/>
            <person name="Yan M."/>
            <person name="Daum C."/>
            <person name="Ng V."/>
            <person name="Clum A."/>
            <person name="Steindorff A."/>
            <person name="Ohm R.A."/>
            <person name="Martin F."/>
            <person name="Silar P."/>
            <person name="Natvig D.O."/>
            <person name="Lalanne C."/>
            <person name="Gautier V."/>
            <person name="Ament-Velasquez S.L."/>
            <person name="Kruys A."/>
            <person name="Hutchinson M.I."/>
            <person name="Powell A.J."/>
            <person name="Barry K."/>
            <person name="Miller A.N."/>
            <person name="Grigoriev I.V."/>
            <person name="Debuchy R."/>
            <person name="Gladieux P."/>
            <person name="Hiltunen Thoren M."/>
            <person name="Johannesson H."/>
        </authorList>
    </citation>
    <scope>NUCLEOTIDE SEQUENCE [LARGE SCALE GENOMIC DNA]</scope>
    <source>
        <strain evidence="2">CBS 340.73</strain>
    </source>
</reference>
<dbReference type="PANTHER" id="PTHR24148:SF64">
    <property type="entry name" value="HETEROKARYON INCOMPATIBILITY DOMAIN-CONTAINING PROTEIN"/>
    <property type="match status" value="1"/>
</dbReference>
<evidence type="ECO:0000313" key="1">
    <source>
        <dbReference type="EMBL" id="KAK3936733.1"/>
    </source>
</evidence>
<organism evidence="1 2">
    <name type="scientific">Diplogelasinospora grovesii</name>
    <dbReference type="NCBI Taxonomy" id="303347"/>
    <lineage>
        <taxon>Eukaryota</taxon>
        <taxon>Fungi</taxon>
        <taxon>Dikarya</taxon>
        <taxon>Ascomycota</taxon>
        <taxon>Pezizomycotina</taxon>
        <taxon>Sordariomycetes</taxon>
        <taxon>Sordariomycetidae</taxon>
        <taxon>Sordariales</taxon>
        <taxon>Diplogelasinosporaceae</taxon>
        <taxon>Diplogelasinospora</taxon>
    </lineage>
</organism>
<sequence length="407" mass="45364">MWEELALLLSRPYWTRAWIYQEMVLASRATVYCGRDLAPWDDMEKVAFAIDAFENLLRTIEPPTNDHRVVGVYHWFYNAALARSQRRAMGLMGAPTLLEALCTQRPANATDPRDKVYSLLGVVKDNIVGLGQLPAGPDVVIDYSRATAKVYKDVVRHIIKKTGSLDVLCACQNPERANGIPSWAPDWSTMRTNGPIQNPDQWGHIHFASSPISSVFYMESPDDDTLYVGGVYMDSVTGVGDVHTYGCGWEELKENWKALAATCAWTFESAAEAGPCYITTESIAEAFFATVTMGRIDTEETGHEREDLIKIELARIEAIEQRRFFVTDKGFMALGPAQTQPGDRVVVVCGSHVPFVLRKDGDGDGYAVVGEAYVHGLMNGEALDEKMSDGWEENLGRRPEVETFHLR</sequence>
<dbReference type="AlphaFoldDB" id="A0AAN6N204"/>
<accession>A0AAN6N204</accession>
<keyword evidence="2" id="KW-1185">Reference proteome</keyword>
<dbReference type="Pfam" id="PF26639">
    <property type="entry name" value="Het-6_barrel"/>
    <property type="match status" value="1"/>
</dbReference>
<dbReference type="Proteomes" id="UP001303473">
    <property type="component" value="Unassembled WGS sequence"/>
</dbReference>